<dbReference type="Proteomes" id="UP000019131">
    <property type="component" value="Unassembled WGS sequence"/>
</dbReference>
<comment type="caution">
    <text evidence="2">The sequence shown here is derived from an EMBL/GenBank/DDBJ whole genome shotgun (WGS) entry which is preliminary data.</text>
</comment>
<dbReference type="Gene3D" id="3.30.70.1440">
    <property type="entry name" value="Multidrug efflux transporter AcrB pore domain"/>
    <property type="match status" value="1"/>
</dbReference>
<dbReference type="PANTHER" id="PTHR32063">
    <property type="match status" value="1"/>
</dbReference>
<dbReference type="SUPFAM" id="SSF82866">
    <property type="entry name" value="Multidrug efflux transporter AcrB transmembrane domain"/>
    <property type="match status" value="1"/>
</dbReference>
<evidence type="ECO:0000256" key="1">
    <source>
        <dbReference type="SAM" id="Phobius"/>
    </source>
</evidence>
<accession>W4UX43</accession>
<dbReference type="STRING" id="1445607.JCM10512_3810"/>
<evidence type="ECO:0000313" key="3">
    <source>
        <dbReference type="Proteomes" id="UP000019131"/>
    </source>
</evidence>
<evidence type="ECO:0000313" key="2">
    <source>
        <dbReference type="EMBL" id="GAE85382.1"/>
    </source>
</evidence>
<keyword evidence="1" id="KW-1133">Transmembrane helix</keyword>
<name>W4UX43_9BACE</name>
<dbReference type="GO" id="GO:0005886">
    <property type="term" value="C:plasma membrane"/>
    <property type="evidence" value="ECO:0007669"/>
    <property type="project" value="TreeGrafter"/>
</dbReference>
<feature type="transmembrane region" description="Helical" evidence="1">
    <location>
        <begin position="20"/>
        <end position="40"/>
    </location>
</feature>
<dbReference type="Pfam" id="PF00873">
    <property type="entry name" value="ACR_tran"/>
    <property type="match status" value="1"/>
</dbReference>
<dbReference type="Gene3D" id="1.20.1640.10">
    <property type="entry name" value="Multidrug efflux transporter AcrB transmembrane domain"/>
    <property type="match status" value="1"/>
</dbReference>
<feature type="transmembrane region" description="Helical" evidence="1">
    <location>
        <begin position="77"/>
        <end position="102"/>
    </location>
</feature>
<protein>
    <submittedName>
        <fullName evidence="2">RND efflux system</fullName>
    </submittedName>
</protein>
<sequence length="197" mass="21239">MGYAYDYSGMTREETGQGSQIILIFLICLLFVYLLLSALYESYILPWAVLASLPVGLAGVFVFLEIFGASHGIVNNIYVQISLIMLIGLLAKNAILIVEYAIQRRQQGQSIVEAAINGAVARLRPILMTSFAFICGLLPLMFASGAGSIGNRSIGISAVGGMLVGTLIGVMVIPTLYILFQMLQERISGKKVKAAKK</sequence>
<feature type="transmembrane region" description="Helical" evidence="1">
    <location>
        <begin position="154"/>
        <end position="180"/>
    </location>
</feature>
<keyword evidence="1" id="KW-0812">Transmembrane</keyword>
<reference evidence="2 3" key="1">
    <citation type="journal article" date="2014" name="Genome Announc.">
        <title>Draft Genome Sequence of Bacteroides reticulotermitis Strain JCM 10512T, Isolated from the Gut of a Termite.</title>
        <authorList>
            <person name="Yuki M."/>
            <person name="Oshima K."/>
            <person name="Suda W."/>
            <person name="Sakamoto M."/>
            <person name="Iida T."/>
            <person name="Hattori M."/>
            <person name="Ohkuma M."/>
        </authorList>
    </citation>
    <scope>NUCLEOTIDE SEQUENCE [LARGE SCALE GENOMIC DNA]</scope>
    <source>
        <strain evidence="2 3">JCM 10512</strain>
    </source>
</reference>
<organism evidence="2 3">
    <name type="scientific">Bacteroides reticulotermitis JCM 10512</name>
    <dbReference type="NCBI Taxonomy" id="1445607"/>
    <lineage>
        <taxon>Bacteria</taxon>
        <taxon>Pseudomonadati</taxon>
        <taxon>Bacteroidota</taxon>
        <taxon>Bacteroidia</taxon>
        <taxon>Bacteroidales</taxon>
        <taxon>Bacteroidaceae</taxon>
        <taxon>Bacteroides</taxon>
    </lineage>
</organism>
<dbReference type="GO" id="GO:0042910">
    <property type="term" value="F:xenobiotic transmembrane transporter activity"/>
    <property type="evidence" value="ECO:0007669"/>
    <property type="project" value="TreeGrafter"/>
</dbReference>
<gene>
    <name evidence="2" type="ORF">JCM10512_3810</name>
</gene>
<keyword evidence="3" id="KW-1185">Reference proteome</keyword>
<dbReference type="InterPro" id="IPR001036">
    <property type="entry name" value="Acrflvin-R"/>
</dbReference>
<dbReference type="AlphaFoldDB" id="W4UX43"/>
<proteinExistence type="predicted"/>
<feature type="transmembrane region" description="Helical" evidence="1">
    <location>
        <begin position="123"/>
        <end position="142"/>
    </location>
</feature>
<keyword evidence="1" id="KW-0472">Membrane</keyword>
<feature type="transmembrane region" description="Helical" evidence="1">
    <location>
        <begin position="47"/>
        <end position="71"/>
    </location>
</feature>
<dbReference type="EMBL" id="BAIV01000026">
    <property type="protein sequence ID" value="GAE85382.1"/>
    <property type="molecule type" value="Genomic_DNA"/>
</dbReference>
<dbReference type="PANTHER" id="PTHR32063:SF9">
    <property type="entry name" value="SIMILAR TO MULTIDRUG RESISTANCE PROTEIN MEXB"/>
    <property type="match status" value="1"/>
</dbReference>